<protein>
    <recommendedName>
        <fullName evidence="3">Transposase</fullName>
    </recommendedName>
</protein>
<gene>
    <name evidence="1" type="ORF">EGX47_08100</name>
</gene>
<sequence length="44" mass="5351">MPRIMLTDEQWYRLHSLMLKSGRVYNKSEHRMTLEGILDRMRTG</sequence>
<evidence type="ECO:0008006" key="3">
    <source>
        <dbReference type="Google" id="ProtNLM"/>
    </source>
</evidence>
<evidence type="ECO:0000313" key="1">
    <source>
        <dbReference type="EMBL" id="AYW91282.1"/>
    </source>
</evidence>
<name>A0ABM7AFE9_YERPU</name>
<dbReference type="Proteomes" id="UP000268669">
    <property type="component" value="Chromosome"/>
</dbReference>
<evidence type="ECO:0000313" key="2">
    <source>
        <dbReference type="Proteomes" id="UP000268669"/>
    </source>
</evidence>
<accession>A0ABM7AFE9</accession>
<organism evidence="1 2">
    <name type="scientific">Yersinia pseudotuberculosis</name>
    <dbReference type="NCBI Taxonomy" id="633"/>
    <lineage>
        <taxon>Bacteria</taxon>
        <taxon>Pseudomonadati</taxon>
        <taxon>Pseudomonadota</taxon>
        <taxon>Gammaproteobacteria</taxon>
        <taxon>Enterobacterales</taxon>
        <taxon>Yersiniaceae</taxon>
        <taxon>Yersinia</taxon>
    </lineage>
</organism>
<reference evidence="1" key="1">
    <citation type="submission" date="2018-11" db="EMBL/GenBank/DDBJ databases">
        <title>FDA dAtabase for Regulatory Grade micrObial Sequences (FDA-ARGOS): Supporting development and validation of Infectious Disease Dx tests.</title>
        <authorList>
            <person name="Bliska J."/>
            <person name="Cleland M.-M."/>
            <person name="Tallon L."/>
            <person name="Sadzewicz L."/>
            <person name="Zhao X."/>
            <person name="Vavikolanu K."/>
            <person name="Mehta A."/>
            <person name="Aluvathingal J."/>
            <person name="Nadendla S."/>
            <person name="Yan Y."/>
            <person name="Sichtig H."/>
        </authorList>
    </citation>
    <scope>NUCLEOTIDE SEQUENCE [LARGE SCALE GENOMIC DNA]</scope>
    <source>
        <strain evidence="1">FDAARGOS_581</strain>
    </source>
</reference>
<proteinExistence type="predicted"/>
<keyword evidence="2" id="KW-1185">Reference proteome</keyword>
<dbReference type="EMBL" id="CP033713">
    <property type="protein sequence ID" value="AYW91282.1"/>
    <property type="molecule type" value="Genomic_DNA"/>
</dbReference>